<protein>
    <submittedName>
        <fullName evidence="1">Hypothetical secreted protein</fullName>
    </submittedName>
</protein>
<dbReference type="AlphaFoldDB" id="A9LGU3"/>
<name>A9LGU3_9BACT</name>
<proteinExistence type="predicted"/>
<reference evidence="1" key="1">
    <citation type="journal article" date="2007" name="ISME J.">
        <title>Fosmids of novel marine Planctomycetes from the Namibian and Oregon coast upwelling systems and their cross-comparison with planctomycete genomes.</title>
        <authorList>
            <person name="Woebken D."/>
            <person name="Teeling H."/>
            <person name="Wecker P."/>
            <person name="Dumitriu A."/>
            <person name="Kostadinov I."/>
            <person name="DeLong E.F."/>
            <person name="Amann R."/>
            <person name="Gloeckner F.O."/>
        </authorList>
    </citation>
    <scope>NUCLEOTIDE SEQUENCE</scope>
</reference>
<organism evidence="1">
    <name type="scientific">uncultured planctomycete 6N14</name>
    <dbReference type="NCBI Taxonomy" id="455069"/>
    <lineage>
        <taxon>Bacteria</taxon>
        <taxon>Pseudomonadati</taxon>
        <taxon>Planctomycetota</taxon>
        <taxon>Planctomycetia</taxon>
        <taxon>Planctomycetales</taxon>
        <taxon>environmental samples</taxon>
    </lineage>
</organism>
<dbReference type="InterPro" id="IPR011989">
    <property type="entry name" value="ARM-like"/>
</dbReference>
<gene>
    <name evidence="1" type="ORF">6N14_21</name>
</gene>
<evidence type="ECO:0000313" key="1">
    <source>
        <dbReference type="EMBL" id="ABX10614.1"/>
    </source>
</evidence>
<accession>A9LGU3</accession>
<dbReference type="Gene3D" id="1.25.10.10">
    <property type="entry name" value="Leucine-rich Repeat Variant"/>
    <property type="match status" value="1"/>
</dbReference>
<dbReference type="EMBL" id="EF591885">
    <property type="protein sequence ID" value="ABX10614.1"/>
    <property type="molecule type" value="Genomic_DNA"/>
</dbReference>
<sequence length="410" mass="45045">MMINRLFFIVVAAGFLGSQILGLVGQSVSADTVEISGGGHLTGEASRKPDSVIVRVDDQIHVALPASRVRRVVDSDELAAYRMRATKAGEDAEAHYELAVWCVTGSNVPGDSKHYRAHHLQRAITLDPEHTKARAGLGFKKQNGKWVRTSDLMRGRGMISRAGRWELPESVAIEDYQQDTDVNAKKWIKEVKRLVALVLRNTKKSPDALVALQAIEDPLASSAIADQLIDSRERGAQSRNMRMLWIRLLGKFRNSVSVKALVETGLMEDDDVIREAALDQLVKYGAGSAVATYLPCLTKNDNVLVNRAARGLAWFPDSELAMSYVDALVTTHKTEQAPSSAINAGFGDGGGGLQTGGKKKVFVQTRKNPAVLALLQAIEPGVDYGYDEQRWREYFANKRSTFSGDLRRDL</sequence>